<gene>
    <name evidence="1" type="ORF">H0N91_16850</name>
</gene>
<comment type="caution">
    <text evidence="1">The sequence shown here is derived from an EMBL/GenBank/DDBJ whole genome shotgun (WGS) entry which is preliminary data.</text>
</comment>
<proteinExistence type="predicted"/>
<dbReference type="Proteomes" id="UP000586254">
    <property type="component" value="Unassembled WGS sequence"/>
</dbReference>
<dbReference type="EMBL" id="JACCKS010000025">
    <property type="protein sequence ID" value="NZA39752.1"/>
    <property type="molecule type" value="Genomic_DNA"/>
</dbReference>
<evidence type="ECO:0000313" key="2">
    <source>
        <dbReference type="Proteomes" id="UP000586254"/>
    </source>
</evidence>
<accession>A0A853JSY1</accession>
<reference evidence="1 2" key="1">
    <citation type="submission" date="2020-07" db="EMBL/GenBank/DDBJ databases">
        <title>Organ Donor 1.</title>
        <authorList>
            <person name="Marsh A.J."/>
            <person name="Azcarate-Peril M.A."/>
        </authorList>
    </citation>
    <scope>NUCLEOTIDE SEQUENCE [LARGE SCALE GENOMIC DNA]</scope>
    <source>
        <strain evidence="1 2">AMC0717</strain>
    </source>
</reference>
<dbReference type="AlphaFoldDB" id="A0A853JSY1"/>
<organism evidence="1 2">
    <name type="scientific">Eubacterium callanderi</name>
    <dbReference type="NCBI Taxonomy" id="53442"/>
    <lineage>
        <taxon>Bacteria</taxon>
        <taxon>Bacillati</taxon>
        <taxon>Bacillota</taxon>
        <taxon>Clostridia</taxon>
        <taxon>Eubacteriales</taxon>
        <taxon>Eubacteriaceae</taxon>
        <taxon>Eubacterium</taxon>
    </lineage>
</organism>
<name>A0A853JSY1_9FIRM</name>
<protein>
    <submittedName>
        <fullName evidence="1">Transposase</fullName>
    </submittedName>
</protein>
<sequence length="102" mass="12438">MSRNNHQKIDGQLLRTDKRIGHLKQKQIEKINAWLYEAYRVQYQTLNRPPDKREIVNAAYDKIEAADIWIPYGEVQKYYLRQKSKFEKRMEKEQNRIVKKTD</sequence>
<dbReference type="RefSeq" id="WP_180494010.1">
    <property type="nucleotide sequence ID" value="NZ_JACCKS010000025.1"/>
</dbReference>
<evidence type="ECO:0000313" key="1">
    <source>
        <dbReference type="EMBL" id="NZA39752.1"/>
    </source>
</evidence>